<keyword evidence="9 13" id="KW-1133">Transmembrane helix</keyword>
<feature type="domain" description="EAL" evidence="16">
    <location>
        <begin position="654"/>
        <end position="908"/>
    </location>
</feature>
<dbReference type="GO" id="GO:0071111">
    <property type="term" value="F:cyclic-guanylate-specific phosphodiesterase activity"/>
    <property type="evidence" value="ECO:0007669"/>
    <property type="project" value="UniProtKB-EC"/>
</dbReference>
<sequence>MALAVSSLFVCSLAILAFLSLSYIEREYKQSISNQQYTLVSALAENVDDKLRIAQNSLLAAAANITLEELRDSHKAQRFLDNRYSLLALFDNAIFVFSPEGKIVAESPYREHRRGRDISFRDYFKDTVARGRPVISSPYLSTHNPGHPCVMLTVPIYSNGKLAAIFGGSFDLLGQNFLEDLSHTRIGKTGYVYLFDNHRTIIAHPEKNRIMHRDVPVGINRLFDKSIAGFEGSGETRNSRRIETLSSFKHLKTTDWILAASYPIVEAYAPLKTNRIYFITVMAVGTSVTLLFVWFLMQRLTSPLSLITRHVEAIPDKSGLHNLINLERKDELGTLINAFNSMILSLDQHQNALRESESNFRALADNANDGLQIITDSSHLAYVNKRAAEIVGYSVEEMLLTTIETIIHPDHLQMIIERKAKTDAGEFVPKQFEIMLAHRNGSCVPVEVTTARTIWQGKQVELAIVRDITDRKKAEDEIQQLAYYDTLTGLPNRSLLQDRLGQGIVQAVRDNRKVAIMFLDLDRFKSINDTLGHVAGDSLLATVAERLTECVRETDTVARIGGDEFVIIISAIEHAEDLNKIAEKILAAISKPLVLNDQEIFITASIGIAIYPEDGTDVQGLLKNADLAMYKAKDQGKNAFQYFSREMNVQALEHLILENSLRRALERNEFVIFYQPQMDLKSGRLVGMEALIRWQHPDLGLLPPSRFIPMAEETGLILPIGEWALQTACAKNRAWMDAGFMPLRVAVNLCGIQFRQKKFIELIEAVLKKTGLAPSQLELELTESMLMSKAEESTTVLHKLKEMGVSLAIDDFGTGYSSLSYLKNFPINRVKIDRSFIRDVPNNPDDTAIVSAIIAMAHNLNLKVTAEGVENHSQLEFLSTRNCNEIQGYLLSSPLPEAEFTRFLRGGMMIQE</sequence>
<dbReference type="InterPro" id="IPR052155">
    <property type="entry name" value="Biofilm_reg_signaling"/>
</dbReference>
<dbReference type="SUPFAM" id="SSF55073">
    <property type="entry name" value="Nucleotide cyclase"/>
    <property type="match status" value="1"/>
</dbReference>
<evidence type="ECO:0000256" key="12">
    <source>
        <dbReference type="ARBA" id="ARBA00051114"/>
    </source>
</evidence>
<dbReference type="PANTHER" id="PTHR44757">
    <property type="entry name" value="DIGUANYLATE CYCLASE DGCP"/>
    <property type="match status" value="1"/>
</dbReference>
<dbReference type="Proteomes" id="UP000007721">
    <property type="component" value="Chromosome"/>
</dbReference>
<evidence type="ECO:0000259" key="17">
    <source>
        <dbReference type="PROSITE" id="PS50885"/>
    </source>
</evidence>
<feature type="domain" description="PAC" evidence="15">
    <location>
        <begin position="430"/>
        <end position="480"/>
    </location>
</feature>
<dbReference type="CDD" id="cd00130">
    <property type="entry name" value="PAS"/>
    <property type="match status" value="1"/>
</dbReference>
<dbReference type="Pfam" id="PF13426">
    <property type="entry name" value="PAS_9"/>
    <property type="match status" value="1"/>
</dbReference>
<evidence type="ECO:0000256" key="1">
    <source>
        <dbReference type="ARBA" id="ARBA00004651"/>
    </source>
</evidence>
<evidence type="ECO:0000256" key="5">
    <source>
        <dbReference type="ARBA" id="ARBA00022692"/>
    </source>
</evidence>
<dbReference type="NCBIfam" id="TIGR00254">
    <property type="entry name" value="GGDEF"/>
    <property type="match status" value="1"/>
</dbReference>
<dbReference type="GO" id="GO:0016301">
    <property type="term" value="F:kinase activity"/>
    <property type="evidence" value="ECO:0007669"/>
    <property type="project" value="UniProtKB-KW"/>
</dbReference>
<dbReference type="InterPro" id="IPR000014">
    <property type="entry name" value="PAS"/>
</dbReference>
<dbReference type="eggNOG" id="COG5001">
    <property type="taxonomic scope" value="Bacteria"/>
</dbReference>
<keyword evidence="20" id="KW-1185">Reference proteome</keyword>
<dbReference type="InterPro" id="IPR035919">
    <property type="entry name" value="EAL_sf"/>
</dbReference>
<dbReference type="GO" id="GO:0005886">
    <property type="term" value="C:plasma membrane"/>
    <property type="evidence" value="ECO:0007669"/>
    <property type="project" value="UniProtKB-SubCell"/>
</dbReference>
<dbReference type="NCBIfam" id="TIGR00229">
    <property type="entry name" value="sensory_box"/>
    <property type="match status" value="1"/>
</dbReference>
<dbReference type="Pfam" id="PF00990">
    <property type="entry name" value="GGDEF"/>
    <property type="match status" value="1"/>
</dbReference>
<keyword evidence="2" id="KW-1003">Cell membrane</keyword>
<evidence type="ECO:0000256" key="7">
    <source>
        <dbReference type="ARBA" id="ARBA00022777"/>
    </source>
</evidence>
<dbReference type="OrthoDB" id="9777298at2"/>
<evidence type="ECO:0000259" key="18">
    <source>
        <dbReference type="PROSITE" id="PS50887"/>
    </source>
</evidence>
<dbReference type="HOGENOM" id="CLU_000445_70_44_7"/>
<dbReference type="EMBL" id="CP001390">
    <property type="protein sequence ID" value="ACM20651.1"/>
    <property type="molecule type" value="Genomic_DNA"/>
</dbReference>
<evidence type="ECO:0000259" key="15">
    <source>
        <dbReference type="PROSITE" id="PS50113"/>
    </source>
</evidence>
<evidence type="ECO:0000256" key="13">
    <source>
        <dbReference type="SAM" id="Phobius"/>
    </source>
</evidence>
<keyword evidence="8" id="KW-0067">ATP-binding</keyword>
<dbReference type="InterPro" id="IPR000700">
    <property type="entry name" value="PAS-assoc_C"/>
</dbReference>
<dbReference type="PROSITE" id="PS50883">
    <property type="entry name" value="EAL"/>
    <property type="match status" value="1"/>
</dbReference>
<dbReference type="InterPro" id="IPR001610">
    <property type="entry name" value="PAC"/>
</dbReference>
<dbReference type="SMART" id="SM00091">
    <property type="entry name" value="PAS"/>
    <property type="match status" value="1"/>
</dbReference>
<dbReference type="CDD" id="cd01948">
    <property type="entry name" value="EAL"/>
    <property type="match status" value="1"/>
</dbReference>
<dbReference type="PANTHER" id="PTHR44757:SF2">
    <property type="entry name" value="BIOFILM ARCHITECTURE MAINTENANCE PROTEIN MBAA"/>
    <property type="match status" value="1"/>
</dbReference>
<dbReference type="FunFam" id="3.20.20.450:FF:000001">
    <property type="entry name" value="Cyclic di-GMP phosphodiesterase yahA"/>
    <property type="match status" value="1"/>
</dbReference>
<dbReference type="CDD" id="cd12912">
    <property type="entry name" value="PDC2_MCP_like"/>
    <property type="match status" value="1"/>
</dbReference>
<dbReference type="GO" id="GO:0000160">
    <property type="term" value="P:phosphorelay signal transduction system"/>
    <property type="evidence" value="ECO:0007669"/>
    <property type="project" value="UniProtKB-KW"/>
</dbReference>
<dbReference type="InterPro" id="IPR003660">
    <property type="entry name" value="HAMP_dom"/>
</dbReference>
<evidence type="ECO:0000259" key="14">
    <source>
        <dbReference type="PROSITE" id="PS50112"/>
    </source>
</evidence>
<feature type="transmembrane region" description="Helical" evidence="13">
    <location>
        <begin position="276"/>
        <end position="297"/>
    </location>
</feature>
<dbReference type="InterPro" id="IPR029151">
    <property type="entry name" value="Sensor-like_sf"/>
</dbReference>
<gene>
    <name evidence="19" type="ordered locus">Geob_2297</name>
</gene>
<evidence type="ECO:0000256" key="3">
    <source>
        <dbReference type="ARBA" id="ARBA00022553"/>
    </source>
</evidence>
<dbReference type="CDD" id="cd06225">
    <property type="entry name" value="HAMP"/>
    <property type="match status" value="1"/>
</dbReference>
<dbReference type="Pfam" id="PF02743">
    <property type="entry name" value="dCache_1"/>
    <property type="match status" value="1"/>
</dbReference>
<dbReference type="Gene3D" id="6.10.340.10">
    <property type="match status" value="1"/>
</dbReference>
<dbReference type="SMART" id="SM00086">
    <property type="entry name" value="PAC"/>
    <property type="match status" value="1"/>
</dbReference>
<dbReference type="CDD" id="cd01949">
    <property type="entry name" value="GGDEF"/>
    <property type="match status" value="1"/>
</dbReference>
<organism evidence="19 20">
    <name type="scientific">Geotalea daltonii (strain DSM 22248 / JCM 15807 / FRC-32)</name>
    <name type="common">Geobacter daltonii</name>
    <dbReference type="NCBI Taxonomy" id="316067"/>
    <lineage>
        <taxon>Bacteria</taxon>
        <taxon>Pseudomonadati</taxon>
        <taxon>Thermodesulfobacteriota</taxon>
        <taxon>Desulfuromonadia</taxon>
        <taxon>Geobacterales</taxon>
        <taxon>Geobacteraceae</taxon>
        <taxon>Geotalea</taxon>
    </lineage>
</organism>
<dbReference type="InterPro" id="IPR033479">
    <property type="entry name" value="dCache_1"/>
</dbReference>
<evidence type="ECO:0000256" key="8">
    <source>
        <dbReference type="ARBA" id="ARBA00022840"/>
    </source>
</evidence>
<dbReference type="CDD" id="cd12914">
    <property type="entry name" value="PDC1_DGC_like"/>
    <property type="match status" value="1"/>
</dbReference>
<dbReference type="Gene3D" id="3.20.20.450">
    <property type="entry name" value="EAL domain"/>
    <property type="match status" value="1"/>
</dbReference>
<keyword evidence="5 13" id="KW-0812">Transmembrane</keyword>
<keyword evidence="7" id="KW-0418">Kinase</keyword>
<keyword evidence="10" id="KW-0902">Two-component regulatory system</keyword>
<evidence type="ECO:0000313" key="20">
    <source>
        <dbReference type="Proteomes" id="UP000007721"/>
    </source>
</evidence>
<evidence type="ECO:0000256" key="4">
    <source>
        <dbReference type="ARBA" id="ARBA00022679"/>
    </source>
</evidence>
<dbReference type="KEGG" id="geo:Geob_2297"/>
<feature type="domain" description="PAS" evidence="14">
    <location>
        <begin position="356"/>
        <end position="417"/>
    </location>
</feature>
<dbReference type="SMART" id="SM00052">
    <property type="entry name" value="EAL"/>
    <property type="match status" value="1"/>
</dbReference>
<feature type="domain" description="HAMP" evidence="17">
    <location>
        <begin position="298"/>
        <end position="351"/>
    </location>
</feature>
<dbReference type="Pfam" id="PF00672">
    <property type="entry name" value="HAMP"/>
    <property type="match status" value="1"/>
</dbReference>
<dbReference type="PROSITE" id="PS50113">
    <property type="entry name" value="PAC"/>
    <property type="match status" value="1"/>
</dbReference>
<proteinExistence type="predicted"/>
<dbReference type="SUPFAM" id="SSF103190">
    <property type="entry name" value="Sensory domain-like"/>
    <property type="match status" value="1"/>
</dbReference>
<dbReference type="Gene3D" id="3.30.450.20">
    <property type="entry name" value="PAS domain"/>
    <property type="match status" value="3"/>
</dbReference>
<evidence type="ECO:0000256" key="6">
    <source>
        <dbReference type="ARBA" id="ARBA00022741"/>
    </source>
</evidence>
<feature type="domain" description="GGDEF" evidence="18">
    <location>
        <begin position="512"/>
        <end position="645"/>
    </location>
</feature>
<protein>
    <submittedName>
        <fullName evidence="19">Sensor diguanylate cyclase/phosphodiesterase, Cache_1, HAMP and PAS domain-containing</fullName>
    </submittedName>
</protein>
<keyword evidence="6" id="KW-0547">Nucleotide-binding</keyword>
<dbReference type="InterPro" id="IPR035965">
    <property type="entry name" value="PAS-like_dom_sf"/>
</dbReference>
<dbReference type="PROSITE" id="PS50885">
    <property type="entry name" value="HAMP"/>
    <property type="match status" value="1"/>
</dbReference>
<dbReference type="InterPro" id="IPR043128">
    <property type="entry name" value="Rev_trsase/Diguanyl_cyclase"/>
</dbReference>
<comment type="subcellular location">
    <subcellularLocation>
        <location evidence="1">Cell membrane</location>
        <topology evidence="1">Multi-pass membrane protein</topology>
    </subcellularLocation>
</comment>
<dbReference type="Pfam" id="PF00563">
    <property type="entry name" value="EAL"/>
    <property type="match status" value="1"/>
</dbReference>
<dbReference type="AlphaFoldDB" id="B9LZ98"/>
<evidence type="ECO:0000259" key="16">
    <source>
        <dbReference type="PROSITE" id="PS50883"/>
    </source>
</evidence>
<keyword evidence="4" id="KW-0808">Transferase</keyword>
<dbReference type="SUPFAM" id="SSF141868">
    <property type="entry name" value="EAL domain-like"/>
    <property type="match status" value="1"/>
</dbReference>
<dbReference type="PROSITE" id="PS50112">
    <property type="entry name" value="PAS"/>
    <property type="match status" value="1"/>
</dbReference>
<dbReference type="InterPro" id="IPR001633">
    <property type="entry name" value="EAL_dom"/>
</dbReference>
<dbReference type="SMART" id="SM00267">
    <property type="entry name" value="GGDEF"/>
    <property type="match status" value="1"/>
</dbReference>
<dbReference type="InterPro" id="IPR000160">
    <property type="entry name" value="GGDEF_dom"/>
</dbReference>
<dbReference type="Gene3D" id="3.30.70.270">
    <property type="match status" value="1"/>
</dbReference>
<evidence type="ECO:0000256" key="9">
    <source>
        <dbReference type="ARBA" id="ARBA00022989"/>
    </source>
</evidence>
<dbReference type="RefSeq" id="WP_012647380.1">
    <property type="nucleotide sequence ID" value="NC_011979.1"/>
</dbReference>
<keyword evidence="3" id="KW-0597">Phosphoprotein</keyword>
<accession>B9LZ98</accession>
<comment type="catalytic activity">
    <reaction evidence="12">
        <text>3',3'-c-di-GMP + H2O = 5'-phosphoguanylyl(3'-&gt;5')guanosine + H(+)</text>
        <dbReference type="Rhea" id="RHEA:24902"/>
        <dbReference type="ChEBI" id="CHEBI:15377"/>
        <dbReference type="ChEBI" id="CHEBI:15378"/>
        <dbReference type="ChEBI" id="CHEBI:58754"/>
        <dbReference type="ChEBI" id="CHEBI:58805"/>
        <dbReference type="EC" id="3.1.4.52"/>
    </reaction>
    <physiologicalReaction direction="left-to-right" evidence="12">
        <dbReference type="Rhea" id="RHEA:24903"/>
    </physiologicalReaction>
</comment>
<dbReference type="FunFam" id="3.30.70.270:FF:000001">
    <property type="entry name" value="Diguanylate cyclase domain protein"/>
    <property type="match status" value="1"/>
</dbReference>
<dbReference type="InterPro" id="IPR029787">
    <property type="entry name" value="Nucleotide_cyclase"/>
</dbReference>
<dbReference type="GO" id="GO:0071732">
    <property type="term" value="P:cellular response to nitric oxide"/>
    <property type="evidence" value="ECO:0007669"/>
    <property type="project" value="UniProtKB-ARBA"/>
</dbReference>
<dbReference type="SUPFAM" id="SSF55785">
    <property type="entry name" value="PYP-like sensor domain (PAS domain)"/>
    <property type="match status" value="1"/>
</dbReference>
<reference evidence="19 20" key="1">
    <citation type="submission" date="2009-01" db="EMBL/GenBank/DDBJ databases">
        <title>Complete sequence of Geobacter sp. FRC-32.</title>
        <authorList>
            <consortium name="US DOE Joint Genome Institute"/>
            <person name="Lucas S."/>
            <person name="Copeland A."/>
            <person name="Lapidus A."/>
            <person name="Glavina del Rio T."/>
            <person name="Dalin E."/>
            <person name="Tice H."/>
            <person name="Bruce D."/>
            <person name="Goodwin L."/>
            <person name="Pitluck S."/>
            <person name="Saunders E."/>
            <person name="Brettin T."/>
            <person name="Detter J.C."/>
            <person name="Han C."/>
            <person name="Larimer F."/>
            <person name="Land M."/>
            <person name="Hauser L."/>
            <person name="Kyrpides N."/>
            <person name="Ovchinnikova G."/>
            <person name="Kostka J."/>
            <person name="Richardson P."/>
        </authorList>
    </citation>
    <scope>NUCLEOTIDE SEQUENCE [LARGE SCALE GENOMIC DNA]</scope>
    <source>
        <strain evidence="20">DSM 22248 / JCM 15807 / FRC-32</strain>
    </source>
</reference>
<name>B9LZ98_GEODF</name>
<dbReference type="GO" id="GO:0005524">
    <property type="term" value="F:ATP binding"/>
    <property type="evidence" value="ECO:0007669"/>
    <property type="project" value="UniProtKB-KW"/>
</dbReference>
<dbReference type="SUPFAM" id="SSF158472">
    <property type="entry name" value="HAMP domain-like"/>
    <property type="match status" value="1"/>
</dbReference>
<evidence type="ECO:0000256" key="2">
    <source>
        <dbReference type="ARBA" id="ARBA00022475"/>
    </source>
</evidence>
<keyword evidence="11 13" id="KW-0472">Membrane</keyword>
<evidence type="ECO:0000313" key="19">
    <source>
        <dbReference type="EMBL" id="ACM20651.1"/>
    </source>
</evidence>
<evidence type="ECO:0000256" key="10">
    <source>
        <dbReference type="ARBA" id="ARBA00023012"/>
    </source>
</evidence>
<dbReference type="PROSITE" id="PS50887">
    <property type="entry name" value="GGDEF"/>
    <property type="match status" value="1"/>
</dbReference>
<evidence type="ECO:0000256" key="11">
    <source>
        <dbReference type="ARBA" id="ARBA00023136"/>
    </source>
</evidence>
<dbReference type="STRING" id="316067.Geob_2297"/>